<comment type="function">
    <text evidence="7">May play the central regulatory role in sporulation. It may be an element of the effector pathway responsible for the activation of sporulation genes in response to nutritional stress. Spo0A may act in concert with spo0H (a sigma factor) to control the expression of some genes that are critical to the sporulation process.</text>
</comment>
<dbReference type="GO" id="GO:0000976">
    <property type="term" value="F:transcription cis-regulatory region binding"/>
    <property type="evidence" value="ECO:0007669"/>
    <property type="project" value="TreeGrafter"/>
</dbReference>
<evidence type="ECO:0000256" key="6">
    <source>
        <dbReference type="ARBA" id="ARBA00023163"/>
    </source>
</evidence>
<dbReference type="AlphaFoldDB" id="A0A6N3C9F2"/>
<sequence length="231" mass="26719">MEKNILIIEDDKDIREGVKILLEGEGYSVEEASNGADGLKKLTSHTNLVILDIMMPGISGLKTCEEIRKISYVPILFLTAKSKESDKLIGFMAGADDYLIKPFSYTELFARVRSLLRRHQVYDREILQIQKEEWIEIHQICINSSKNIVFQQGNEIQLTEIEYKILLLLIQYPTKIFSLQNLYESIWEEPFISTSANTIMVHIRNLRTKIEENPQKPKIIQTVWGKGYRLG</sequence>
<proteinExistence type="predicted"/>
<feature type="DNA-binding region" description="OmpR/PhoB-type" evidence="9">
    <location>
        <begin position="132"/>
        <end position="231"/>
    </location>
</feature>
<dbReference type="InterPro" id="IPR039420">
    <property type="entry name" value="WalR-like"/>
</dbReference>
<evidence type="ECO:0000256" key="7">
    <source>
        <dbReference type="ARBA" id="ARBA00024867"/>
    </source>
</evidence>
<keyword evidence="3" id="KW-0902">Two-component regulatory system</keyword>
<dbReference type="CDD" id="cd00383">
    <property type="entry name" value="trans_reg_C"/>
    <property type="match status" value="1"/>
</dbReference>
<dbReference type="RefSeq" id="WP_117568230.1">
    <property type="nucleotide sequence ID" value="NZ_CACRUQ010000013.1"/>
</dbReference>
<keyword evidence="6" id="KW-0804">Transcription</keyword>
<evidence type="ECO:0000256" key="3">
    <source>
        <dbReference type="ARBA" id="ARBA00023012"/>
    </source>
</evidence>
<dbReference type="InterPro" id="IPR001867">
    <property type="entry name" value="OmpR/PhoB-type_DNA-bd"/>
</dbReference>
<reference evidence="12" key="1">
    <citation type="submission" date="2019-11" db="EMBL/GenBank/DDBJ databases">
        <authorList>
            <person name="Feng L."/>
        </authorList>
    </citation>
    <scope>NUCLEOTIDE SEQUENCE</scope>
    <source>
        <strain evidence="12">RtorquesLFYP15</strain>
    </source>
</reference>
<name>A0A6N3C9F2_9FIRM</name>
<evidence type="ECO:0000256" key="9">
    <source>
        <dbReference type="PROSITE-ProRule" id="PRU01091"/>
    </source>
</evidence>
<dbReference type="InterPro" id="IPR036388">
    <property type="entry name" value="WH-like_DNA-bd_sf"/>
</dbReference>
<dbReference type="Gene3D" id="1.10.10.10">
    <property type="entry name" value="Winged helix-like DNA-binding domain superfamily/Winged helix DNA-binding domain"/>
    <property type="match status" value="1"/>
</dbReference>
<evidence type="ECO:0000313" key="12">
    <source>
        <dbReference type="EMBL" id="VYU11608.1"/>
    </source>
</evidence>
<dbReference type="FunFam" id="1.10.10.10:FF:000018">
    <property type="entry name" value="DNA-binding response regulator ResD"/>
    <property type="match status" value="1"/>
</dbReference>
<dbReference type="SMART" id="SM00862">
    <property type="entry name" value="Trans_reg_C"/>
    <property type="match status" value="1"/>
</dbReference>
<dbReference type="InterPro" id="IPR011006">
    <property type="entry name" value="CheY-like_superfamily"/>
</dbReference>
<dbReference type="GO" id="GO:0006355">
    <property type="term" value="P:regulation of DNA-templated transcription"/>
    <property type="evidence" value="ECO:0007669"/>
    <property type="project" value="InterPro"/>
</dbReference>
<protein>
    <recommendedName>
        <fullName evidence="1">Stage 0 sporulation protein A homolog</fullName>
    </recommendedName>
</protein>
<dbReference type="SUPFAM" id="SSF46894">
    <property type="entry name" value="C-terminal effector domain of the bipartite response regulators"/>
    <property type="match status" value="1"/>
</dbReference>
<feature type="modified residue" description="4-aspartylphosphate" evidence="8">
    <location>
        <position position="52"/>
    </location>
</feature>
<dbReference type="SMART" id="SM00448">
    <property type="entry name" value="REC"/>
    <property type="match status" value="1"/>
</dbReference>
<dbReference type="EMBL" id="CACRUQ010000013">
    <property type="protein sequence ID" value="VYU11608.1"/>
    <property type="molecule type" value="Genomic_DNA"/>
</dbReference>
<organism evidence="12">
    <name type="scientific">[Ruminococcus] torques</name>
    <dbReference type="NCBI Taxonomy" id="33039"/>
    <lineage>
        <taxon>Bacteria</taxon>
        <taxon>Bacillati</taxon>
        <taxon>Bacillota</taxon>
        <taxon>Clostridia</taxon>
        <taxon>Lachnospirales</taxon>
        <taxon>Lachnospiraceae</taxon>
        <taxon>Mediterraneibacter</taxon>
    </lineage>
</organism>
<dbReference type="FunFam" id="3.40.50.2300:FF:000001">
    <property type="entry name" value="DNA-binding response regulator PhoB"/>
    <property type="match status" value="1"/>
</dbReference>
<dbReference type="Gene3D" id="3.40.50.2300">
    <property type="match status" value="1"/>
</dbReference>
<dbReference type="GO" id="GO:0000156">
    <property type="term" value="F:phosphorelay response regulator activity"/>
    <property type="evidence" value="ECO:0007669"/>
    <property type="project" value="TreeGrafter"/>
</dbReference>
<evidence type="ECO:0000256" key="2">
    <source>
        <dbReference type="ARBA" id="ARBA00022553"/>
    </source>
</evidence>
<evidence type="ECO:0000259" key="10">
    <source>
        <dbReference type="PROSITE" id="PS50110"/>
    </source>
</evidence>
<dbReference type="PROSITE" id="PS50110">
    <property type="entry name" value="RESPONSE_REGULATORY"/>
    <property type="match status" value="1"/>
</dbReference>
<dbReference type="Gene3D" id="6.10.250.690">
    <property type="match status" value="1"/>
</dbReference>
<dbReference type="PROSITE" id="PS51755">
    <property type="entry name" value="OMPR_PHOB"/>
    <property type="match status" value="1"/>
</dbReference>
<evidence type="ECO:0000256" key="8">
    <source>
        <dbReference type="PROSITE-ProRule" id="PRU00169"/>
    </source>
</evidence>
<dbReference type="PANTHER" id="PTHR48111:SF2">
    <property type="entry name" value="RESPONSE REGULATOR SAER"/>
    <property type="match status" value="1"/>
</dbReference>
<dbReference type="InterPro" id="IPR001789">
    <property type="entry name" value="Sig_transdc_resp-reg_receiver"/>
</dbReference>
<dbReference type="PANTHER" id="PTHR48111">
    <property type="entry name" value="REGULATOR OF RPOS"/>
    <property type="match status" value="1"/>
</dbReference>
<gene>
    <name evidence="12" type="primary">sphR_2</name>
    <name evidence="12" type="ORF">RTLFYP15_01535</name>
</gene>
<feature type="domain" description="OmpR/PhoB-type" evidence="11">
    <location>
        <begin position="132"/>
        <end position="231"/>
    </location>
</feature>
<dbReference type="CDD" id="cd17574">
    <property type="entry name" value="REC_OmpR"/>
    <property type="match status" value="1"/>
</dbReference>
<dbReference type="SUPFAM" id="SSF52172">
    <property type="entry name" value="CheY-like"/>
    <property type="match status" value="1"/>
</dbReference>
<keyword evidence="2 8" id="KW-0597">Phosphoprotein</keyword>
<evidence type="ECO:0000256" key="5">
    <source>
        <dbReference type="ARBA" id="ARBA00023125"/>
    </source>
</evidence>
<dbReference type="Pfam" id="PF00486">
    <property type="entry name" value="Trans_reg_C"/>
    <property type="match status" value="1"/>
</dbReference>
<dbReference type="InterPro" id="IPR016032">
    <property type="entry name" value="Sig_transdc_resp-reg_C-effctor"/>
</dbReference>
<keyword evidence="4" id="KW-0805">Transcription regulation</keyword>
<dbReference type="GO" id="GO:0032993">
    <property type="term" value="C:protein-DNA complex"/>
    <property type="evidence" value="ECO:0007669"/>
    <property type="project" value="TreeGrafter"/>
</dbReference>
<evidence type="ECO:0000256" key="4">
    <source>
        <dbReference type="ARBA" id="ARBA00023015"/>
    </source>
</evidence>
<dbReference type="Pfam" id="PF00072">
    <property type="entry name" value="Response_reg"/>
    <property type="match status" value="1"/>
</dbReference>
<accession>A0A6N3C9F2</accession>
<evidence type="ECO:0000256" key="1">
    <source>
        <dbReference type="ARBA" id="ARBA00018672"/>
    </source>
</evidence>
<evidence type="ECO:0000259" key="11">
    <source>
        <dbReference type="PROSITE" id="PS51755"/>
    </source>
</evidence>
<dbReference type="GO" id="GO:0005829">
    <property type="term" value="C:cytosol"/>
    <property type="evidence" value="ECO:0007669"/>
    <property type="project" value="TreeGrafter"/>
</dbReference>
<keyword evidence="5 9" id="KW-0238">DNA-binding</keyword>
<feature type="domain" description="Response regulatory" evidence="10">
    <location>
        <begin position="4"/>
        <end position="116"/>
    </location>
</feature>